<name>W6Z292_COCMI</name>
<evidence type="ECO:0000313" key="2">
    <source>
        <dbReference type="EMBL" id="EUC43823.1"/>
    </source>
</evidence>
<evidence type="ECO:0000313" key="3">
    <source>
        <dbReference type="Proteomes" id="UP000054032"/>
    </source>
</evidence>
<evidence type="ECO:0000256" key="1">
    <source>
        <dbReference type="SAM" id="SignalP"/>
    </source>
</evidence>
<keyword evidence="3" id="KW-1185">Reference proteome</keyword>
<proteinExistence type="predicted"/>
<dbReference type="Proteomes" id="UP000054032">
    <property type="component" value="Unassembled WGS sequence"/>
</dbReference>
<dbReference type="EMBL" id="KI964018">
    <property type="protein sequence ID" value="EUC43823.1"/>
    <property type="molecule type" value="Genomic_DNA"/>
</dbReference>
<protein>
    <recommendedName>
        <fullName evidence="4">Secreted protein</fullName>
    </recommendedName>
</protein>
<dbReference type="HOGENOM" id="CLU_1758633_0_0_1"/>
<reference evidence="2 3" key="1">
    <citation type="journal article" date="2013" name="PLoS Genet.">
        <title>Comparative genome structure, secondary metabolite, and effector coding capacity across Cochliobolus pathogens.</title>
        <authorList>
            <person name="Condon B.J."/>
            <person name="Leng Y."/>
            <person name="Wu D."/>
            <person name="Bushley K.E."/>
            <person name="Ohm R.A."/>
            <person name="Otillar R."/>
            <person name="Martin J."/>
            <person name="Schackwitz W."/>
            <person name="Grimwood J."/>
            <person name="MohdZainudin N."/>
            <person name="Xue C."/>
            <person name="Wang R."/>
            <person name="Manning V.A."/>
            <person name="Dhillon B."/>
            <person name="Tu Z.J."/>
            <person name="Steffenson B.J."/>
            <person name="Salamov A."/>
            <person name="Sun H."/>
            <person name="Lowry S."/>
            <person name="LaButti K."/>
            <person name="Han J."/>
            <person name="Copeland A."/>
            <person name="Lindquist E."/>
            <person name="Barry K."/>
            <person name="Schmutz J."/>
            <person name="Baker S.E."/>
            <person name="Ciuffetti L.M."/>
            <person name="Grigoriev I.V."/>
            <person name="Zhong S."/>
            <person name="Turgeon B.G."/>
        </authorList>
    </citation>
    <scope>NUCLEOTIDE SEQUENCE [LARGE SCALE GENOMIC DNA]</scope>
    <source>
        <strain evidence="2 3">ATCC 44560</strain>
    </source>
</reference>
<sequence>MALLLLLLLRLRLLLAVVLQTLGDAMSRQMADGLTTPRRPRLSVYPSLSPPCPPTTPATSLLRPWLSVGTTYGEEGTASCIAVRAAVHRHGTSRDPVQHQATAMQMVTDKAMVMAMAMAMALEMPVAHSQCTTCLEPVLSGSPPC</sequence>
<feature type="chain" id="PRO_5004889479" description="Secreted protein" evidence="1">
    <location>
        <begin position="17"/>
        <end position="145"/>
    </location>
</feature>
<accession>W6Z292</accession>
<gene>
    <name evidence="2" type="ORF">COCMIDRAFT_38260</name>
</gene>
<dbReference type="GeneID" id="19123433"/>
<keyword evidence="1" id="KW-0732">Signal</keyword>
<dbReference type="AlphaFoldDB" id="W6Z292"/>
<dbReference type="KEGG" id="bor:COCMIDRAFT_38260"/>
<dbReference type="RefSeq" id="XP_007689640.1">
    <property type="nucleotide sequence ID" value="XM_007691450.1"/>
</dbReference>
<feature type="signal peptide" evidence="1">
    <location>
        <begin position="1"/>
        <end position="16"/>
    </location>
</feature>
<organism evidence="2 3">
    <name type="scientific">Bipolaris oryzae ATCC 44560</name>
    <dbReference type="NCBI Taxonomy" id="930090"/>
    <lineage>
        <taxon>Eukaryota</taxon>
        <taxon>Fungi</taxon>
        <taxon>Dikarya</taxon>
        <taxon>Ascomycota</taxon>
        <taxon>Pezizomycotina</taxon>
        <taxon>Dothideomycetes</taxon>
        <taxon>Pleosporomycetidae</taxon>
        <taxon>Pleosporales</taxon>
        <taxon>Pleosporineae</taxon>
        <taxon>Pleosporaceae</taxon>
        <taxon>Bipolaris</taxon>
    </lineage>
</organism>
<evidence type="ECO:0008006" key="4">
    <source>
        <dbReference type="Google" id="ProtNLM"/>
    </source>
</evidence>